<feature type="transmembrane region" description="Helical" evidence="1">
    <location>
        <begin position="41"/>
        <end position="65"/>
    </location>
</feature>
<protein>
    <submittedName>
        <fullName evidence="2">Uncharacterized protein</fullName>
    </submittedName>
</protein>
<dbReference type="HOGENOM" id="CLU_1089507_0_0_12"/>
<organism evidence="2 3">
    <name type="scientific">Sediminispirochaeta smaragdinae (strain DSM 11293 / JCM 15392 / SEBR 4228)</name>
    <name type="common">Spirochaeta smaragdinae</name>
    <dbReference type="NCBI Taxonomy" id="573413"/>
    <lineage>
        <taxon>Bacteria</taxon>
        <taxon>Pseudomonadati</taxon>
        <taxon>Spirochaetota</taxon>
        <taxon>Spirochaetia</taxon>
        <taxon>Spirochaetales</taxon>
        <taxon>Spirochaetaceae</taxon>
        <taxon>Sediminispirochaeta</taxon>
    </lineage>
</organism>
<evidence type="ECO:0000313" key="2">
    <source>
        <dbReference type="EMBL" id="ADK79414.1"/>
    </source>
</evidence>
<keyword evidence="1" id="KW-0472">Membrane</keyword>
<dbReference type="AlphaFoldDB" id="E1RAC3"/>
<dbReference type="RefSeq" id="WP_013252878.1">
    <property type="nucleotide sequence ID" value="NC_014364.1"/>
</dbReference>
<dbReference type="EMBL" id="CP002116">
    <property type="protein sequence ID" value="ADK79414.1"/>
    <property type="molecule type" value="Genomic_DNA"/>
</dbReference>
<feature type="transmembrane region" description="Helical" evidence="1">
    <location>
        <begin position="140"/>
        <end position="158"/>
    </location>
</feature>
<dbReference type="KEGG" id="ssm:Spirs_0258"/>
<dbReference type="OrthoDB" id="359884at2"/>
<proteinExistence type="predicted"/>
<dbReference type="eggNOG" id="ENOG502ZNJN">
    <property type="taxonomic scope" value="Bacteria"/>
</dbReference>
<keyword evidence="1" id="KW-1133">Transmembrane helix</keyword>
<feature type="transmembrane region" description="Helical" evidence="1">
    <location>
        <begin position="228"/>
        <end position="245"/>
    </location>
</feature>
<feature type="transmembrane region" description="Helical" evidence="1">
    <location>
        <begin position="204"/>
        <end position="222"/>
    </location>
</feature>
<feature type="transmembrane region" description="Helical" evidence="1">
    <location>
        <begin position="111"/>
        <end position="133"/>
    </location>
</feature>
<feature type="transmembrane region" description="Helical" evidence="1">
    <location>
        <begin position="178"/>
        <end position="197"/>
    </location>
</feature>
<accession>E1RAC3</accession>
<dbReference type="STRING" id="573413.Spirs_0258"/>
<evidence type="ECO:0000256" key="1">
    <source>
        <dbReference type="SAM" id="Phobius"/>
    </source>
</evidence>
<keyword evidence="1" id="KW-0812">Transmembrane</keyword>
<feature type="transmembrane region" description="Helical" evidence="1">
    <location>
        <begin position="72"/>
        <end position="91"/>
    </location>
</feature>
<name>E1RAC3_SEDSS</name>
<keyword evidence="3" id="KW-1185">Reference proteome</keyword>
<sequence>MISRRNSLQIFGLLISILLTGVGVYGILLQFRTGTTVGDELIRQILLLGEGAFAIIGSLFLMLFFRNTPSPGVLFFILAVQATAFGALRPLSAALFSLNYSYQIPAAITRAYYFGRFLSILALFISGLFAAGLALQRRTIMFGSAFFMALTLAAVLPVDISEYTPQLLFSIGARSSMFLGYGVIAVLSTANYLIAALHQGNRNYYLVACGVFFMIIGKEFVYRSIAPEAAAIGLLCMIVGAYLFGSRTHTIYLWL</sequence>
<dbReference type="Proteomes" id="UP000002318">
    <property type="component" value="Chromosome"/>
</dbReference>
<reference evidence="2 3" key="1">
    <citation type="journal article" date="2010" name="Stand. Genomic Sci.">
        <title>Complete genome sequence of Spirochaeta smaragdinae type strain (SEBR 4228).</title>
        <authorList>
            <person name="Mavromatis K."/>
            <person name="Yasawong M."/>
            <person name="Chertkov O."/>
            <person name="Lapidus A."/>
            <person name="Lucas S."/>
            <person name="Nolan M."/>
            <person name="Del Rio T.G."/>
            <person name="Tice H."/>
            <person name="Cheng J.F."/>
            <person name="Pitluck S."/>
            <person name="Liolios K."/>
            <person name="Ivanova N."/>
            <person name="Tapia R."/>
            <person name="Han C."/>
            <person name="Bruce D."/>
            <person name="Goodwin L."/>
            <person name="Pati A."/>
            <person name="Chen A."/>
            <person name="Palaniappan K."/>
            <person name="Land M."/>
            <person name="Hauser L."/>
            <person name="Chang Y.J."/>
            <person name="Jeffries C.D."/>
            <person name="Detter J.C."/>
            <person name="Rohde M."/>
            <person name="Brambilla E."/>
            <person name="Spring S."/>
            <person name="Goker M."/>
            <person name="Sikorski J."/>
            <person name="Woyke T."/>
            <person name="Bristow J."/>
            <person name="Eisen J.A."/>
            <person name="Markowitz V."/>
            <person name="Hugenholtz P."/>
            <person name="Klenk H.P."/>
            <person name="Kyrpides N.C."/>
        </authorList>
    </citation>
    <scope>NUCLEOTIDE SEQUENCE [LARGE SCALE GENOMIC DNA]</scope>
    <source>
        <strain evidence="3">DSM 11293 / JCM 15392 / SEBR 4228</strain>
    </source>
</reference>
<gene>
    <name evidence="2" type="ordered locus">Spirs_0258</name>
</gene>
<feature type="transmembrane region" description="Helical" evidence="1">
    <location>
        <begin position="7"/>
        <end position="29"/>
    </location>
</feature>
<evidence type="ECO:0000313" key="3">
    <source>
        <dbReference type="Proteomes" id="UP000002318"/>
    </source>
</evidence>